<dbReference type="GO" id="GO:0015798">
    <property type="term" value="P:myo-inositol transport"/>
    <property type="evidence" value="ECO:0007669"/>
    <property type="project" value="UniProtKB-ARBA"/>
</dbReference>
<organism evidence="11 12">
    <name type="scientific">Linnemannia exigua</name>
    <dbReference type="NCBI Taxonomy" id="604196"/>
    <lineage>
        <taxon>Eukaryota</taxon>
        <taxon>Fungi</taxon>
        <taxon>Fungi incertae sedis</taxon>
        <taxon>Mucoromycota</taxon>
        <taxon>Mortierellomycotina</taxon>
        <taxon>Mortierellomycetes</taxon>
        <taxon>Mortierellales</taxon>
        <taxon>Mortierellaceae</taxon>
        <taxon>Linnemannia</taxon>
    </lineage>
</organism>
<dbReference type="InterPro" id="IPR005828">
    <property type="entry name" value="MFS_sugar_transport-like"/>
</dbReference>
<dbReference type="GO" id="GO:0016020">
    <property type="term" value="C:membrane"/>
    <property type="evidence" value="ECO:0007669"/>
    <property type="project" value="UniProtKB-SubCell"/>
</dbReference>
<feature type="transmembrane region" description="Helical" evidence="9">
    <location>
        <begin position="143"/>
        <end position="161"/>
    </location>
</feature>
<evidence type="ECO:0000256" key="5">
    <source>
        <dbReference type="ARBA" id="ARBA00022989"/>
    </source>
</evidence>
<evidence type="ECO:0000256" key="9">
    <source>
        <dbReference type="SAM" id="Phobius"/>
    </source>
</evidence>
<feature type="transmembrane region" description="Helical" evidence="9">
    <location>
        <begin position="229"/>
        <end position="248"/>
    </location>
</feature>
<evidence type="ECO:0000256" key="1">
    <source>
        <dbReference type="ARBA" id="ARBA00004141"/>
    </source>
</evidence>
<dbReference type="GO" id="GO:0015791">
    <property type="term" value="P:polyol transmembrane transport"/>
    <property type="evidence" value="ECO:0007669"/>
    <property type="project" value="UniProtKB-ARBA"/>
</dbReference>
<proteinExistence type="inferred from homology"/>
<keyword evidence="4 9" id="KW-0812">Transmembrane</keyword>
<feature type="transmembrane region" description="Helical" evidence="9">
    <location>
        <begin position="411"/>
        <end position="431"/>
    </location>
</feature>
<evidence type="ECO:0000256" key="2">
    <source>
        <dbReference type="ARBA" id="ARBA00010992"/>
    </source>
</evidence>
<feature type="compositionally biased region" description="Gly residues" evidence="8">
    <location>
        <begin position="19"/>
        <end position="31"/>
    </location>
</feature>
<dbReference type="InterPro" id="IPR003663">
    <property type="entry name" value="Sugar/inositol_transpt"/>
</dbReference>
<name>A0AAD4D331_9FUNG</name>
<dbReference type="Pfam" id="PF00083">
    <property type="entry name" value="Sugar_tr"/>
    <property type="match status" value="2"/>
</dbReference>
<dbReference type="InterPro" id="IPR005829">
    <property type="entry name" value="Sugar_transporter_CS"/>
</dbReference>
<evidence type="ECO:0000313" key="12">
    <source>
        <dbReference type="Proteomes" id="UP001194580"/>
    </source>
</evidence>
<keyword evidence="5 9" id="KW-1133">Transmembrane helix</keyword>
<feature type="transmembrane region" description="Helical" evidence="9">
    <location>
        <begin position="101"/>
        <end position="123"/>
    </location>
</feature>
<comment type="similarity">
    <text evidence="2 7">Belongs to the major facilitator superfamily. Sugar transporter (TC 2.A.1.1) family.</text>
</comment>
<evidence type="ECO:0000256" key="7">
    <source>
        <dbReference type="RuleBase" id="RU003346"/>
    </source>
</evidence>
<dbReference type="InterPro" id="IPR050814">
    <property type="entry name" value="Myo-inositol_Transporter"/>
</dbReference>
<feature type="transmembrane region" description="Helical" evidence="9">
    <location>
        <begin position="378"/>
        <end position="399"/>
    </location>
</feature>
<dbReference type="InterPro" id="IPR020846">
    <property type="entry name" value="MFS_dom"/>
</dbReference>
<feature type="compositionally biased region" description="Polar residues" evidence="8">
    <location>
        <begin position="1"/>
        <end position="13"/>
    </location>
</feature>
<protein>
    <submittedName>
        <fullName evidence="11">Myo-inositol transporter</fullName>
    </submittedName>
</protein>
<feature type="transmembrane region" description="Helical" evidence="9">
    <location>
        <begin position="567"/>
        <end position="585"/>
    </location>
</feature>
<evidence type="ECO:0000256" key="8">
    <source>
        <dbReference type="SAM" id="MobiDB-lite"/>
    </source>
</evidence>
<sequence length="647" mass="69215">MASNGVQDTSSRYNMPDGAGSGSGSGSGGITSAGHSTSNSVSSIHKSSSNNNINDNNHNSTAFGSSTGVNDRYTTKDLNISSSSSNNNGGVEAEDSSPSKFLYLLITCLAIGGFLFGYDTGVIAGALLPIKEEFGLSSQQQEFVVGGTTLGAIIGGLLAGAMSDLVGRKPVTLLSSVIFVVGAALMTFAHAYWLLLLGRVVVGVGVGLAALVVPLYIGELAPSAYRGRLVTMNVLLITGGQLVAYLVSSALTDVHNGWRWMMAISAVPAFLQLVTLPFLPESPRFLVKKGDISGAKAVLRRCMGLSDANDEYIDKEVDSIRESLELSHKTRYRDLLRKDLRRPLIIACFMQLWQQLSGFNTAMYYSATILKMAGFPNAKSATLFSLLIAGTNMVMTMVAIKIIDRVGRRKILLVTMVGMVAGLIVLGVAFIKIVGFTVKQDECVQYGDNCAACLTDDRCYFADASNICQDMGWDGTGKRPTYTGVCPNRSQGIKAGSWVALASLVFYVASYGLGLGNAPWLIQSELFPLDIRGKATGMATACNFAGNLVISLTFLTLTQRITATGTFWLYAGILVIAWLFVYFLVPETAGLNLEDIQELFRTEAGSEASGPTSMMDSRERDGEVEGAKEEEGRRRRPRGGQEAAQEL</sequence>
<dbReference type="AlphaFoldDB" id="A0AAD4D331"/>
<evidence type="ECO:0000313" key="11">
    <source>
        <dbReference type="EMBL" id="KAG0260795.1"/>
    </source>
</evidence>
<keyword evidence="3 7" id="KW-0813">Transport</keyword>
<comment type="caution">
    <text evidence="11">The sequence shown here is derived from an EMBL/GenBank/DDBJ whole genome shotgun (WGS) entry which is preliminary data.</text>
</comment>
<evidence type="ECO:0000259" key="10">
    <source>
        <dbReference type="PROSITE" id="PS50850"/>
    </source>
</evidence>
<feature type="transmembrane region" description="Helical" evidence="9">
    <location>
        <begin position="173"/>
        <end position="194"/>
    </location>
</feature>
<feature type="transmembrane region" description="Helical" evidence="9">
    <location>
        <begin position="495"/>
        <end position="514"/>
    </location>
</feature>
<dbReference type="PROSITE" id="PS50850">
    <property type="entry name" value="MFS"/>
    <property type="match status" value="1"/>
</dbReference>
<dbReference type="Gene3D" id="1.20.1250.20">
    <property type="entry name" value="MFS general substrate transporter like domains"/>
    <property type="match status" value="2"/>
</dbReference>
<dbReference type="PANTHER" id="PTHR48020:SF12">
    <property type="entry name" value="PROTON MYO-INOSITOL COTRANSPORTER"/>
    <property type="match status" value="1"/>
</dbReference>
<feature type="transmembrane region" description="Helical" evidence="9">
    <location>
        <begin position="200"/>
        <end position="217"/>
    </location>
</feature>
<keyword evidence="6 9" id="KW-0472">Membrane</keyword>
<dbReference type="PROSITE" id="PS00216">
    <property type="entry name" value="SUGAR_TRANSPORT_1"/>
    <property type="match status" value="2"/>
</dbReference>
<evidence type="ECO:0000256" key="4">
    <source>
        <dbReference type="ARBA" id="ARBA00022692"/>
    </source>
</evidence>
<dbReference type="PANTHER" id="PTHR48020">
    <property type="entry name" value="PROTON MYO-INOSITOL COTRANSPORTER"/>
    <property type="match status" value="1"/>
</dbReference>
<dbReference type="PROSITE" id="PS00217">
    <property type="entry name" value="SUGAR_TRANSPORT_2"/>
    <property type="match status" value="1"/>
</dbReference>
<dbReference type="Proteomes" id="UP001194580">
    <property type="component" value="Unassembled WGS sequence"/>
</dbReference>
<keyword evidence="12" id="KW-1185">Reference proteome</keyword>
<dbReference type="EMBL" id="JAAAIL010002084">
    <property type="protein sequence ID" value="KAG0260795.1"/>
    <property type="molecule type" value="Genomic_DNA"/>
</dbReference>
<feature type="region of interest" description="Disordered" evidence="8">
    <location>
        <begin position="604"/>
        <end position="647"/>
    </location>
</feature>
<gene>
    <name evidence="11" type="primary">ITR2</name>
    <name evidence="11" type="ORF">BGZ95_004357</name>
</gene>
<dbReference type="GO" id="GO:0022857">
    <property type="term" value="F:transmembrane transporter activity"/>
    <property type="evidence" value="ECO:0007669"/>
    <property type="project" value="InterPro"/>
</dbReference>
<feature type="compositionally biased region" description="Basic and acidic residues" evidence="8">
    <location>
        <begin position="616"/>
        <end position="633"/>
    </location>
</feature>
<accession>A0AAD4D331</accession>
<feature type="region of interest" description="Disordered" evidence="8">
    <location>
        <begin position="1"/>
        <end position="94"/>
    </location>
</feature>
<dbReference type="NCBIfam" id="TIGR00879">
    <property type="entry name" value="SP"/>
    <property type="match status" value="1"/>
</dbReference>
<feature type="compositionally biased region" description="Low complexity" evidence="8">
    <location>
        <begin position="32"/>
        <end position="60"/>
    </location>
</feature>
<feature type="transmembrane region" description="Helical" evidence="9">
    <location>
        <begin position="535"/>
        <end position="555"/>
    </location>
</feature>
<reference evidence="11" key="1">
    <citation type="journal article" date="2020" name="Fungal Divers.">
        <title>Resolving the Mortierellaceae phylogeny through synthesis of multi-gene phylogenetics and phylogenomics.</title>
        <authorList>
            <person name="Vandepol N."/>
            <person name="Liber J."/>
            <person name="Desiro A."/>
            <person name="Na H."/>
            <person name="Kennedy M."/>
            <person name="Barry K."/>
            <person name="Grigoriev I.V."/>
            <person name="Miller A.N."/>
            <person name="O'Donnell K."/>
            <person name="Stajich J.E."/>
            <person name="Bonito G."/>
        </authorList>
    </citation>
    <scope>NUCLEOTIDE SEQUENCE</scope>
    <source>
        <strain evidence="11">NRRL 28262</strain>
    </source>
</reference>
<dbReference type="PRINTS" id="PR00171">
    <property type="entry name" value="SUGRTRNSPORT"/>
</dbReference>
<evidence type="ECO:0000256" key="6">
    <source>
        <dbReference type="ARBA" id="ARBA00023136"/>
    </source>
</evidence>
<dbReference type="SUPFAM" id="SSF103473">
    <property type="entry name" value="MFS general substrate transporter"/>
    <property type="match status" value="1"/>
</dbReference>
<comment type="subcellular location">
    <subcellularLocation>
        <location evidence="1">Membrane</location>
        <topology evidence="1">Multi-pass membrane protein</topology>
    </subcellularLocation>
</comment>
<feature type="transmembrane region" description="Helical" evidence="9">
    <location>
        <begin position="260"/>
        <end position="279"/>
    </location>
</feature>
<feature type="domain" description="Major facilitator superfamily (MFS) profile" evidence="10">
    <location>
        <begin position="105"/>
        <end position="589"/>
    </location>
</feature>
<evidence type="ECO:0000256" key="3">
    <source>
        <dbReference type="ARBA" id="ARBA00022448"/>
    </source>
</evidence>
<dbReference type="InterPro" id="IPR036259">
    <property type="entry name" value="MFS_trans_sf"/>
</dbReference>